<dbReference type="eggNOG" id="COG5552">
    <property type="taxonomic scope" value="Bacteria"/>
</dbReference>
<dbReference type="AlphaFoldDB" id="S4Y273"/>
<organism evidence="1 2">
    <name type="scientific">Sorangium cellulosum So0157-2</name>
    <dbReference type="NCBI Taxonomy" id="1254432"/>
    <lineage>
        <taxon>Bacteria</taxon>
        <taxon>Pseudomonadati</taxon>
        <taxon>Myxococcota</taxon>
        <taxon>Polyangia</taxon>
        <taxon>Polyangiales</taxon>
        <taxon>Polyangiaceae</taxon>
        <taxon>Sorangium</taxon>
    </lineage>
</organism>
<sequence length="55" mass="6291">MCRNIRTLVDFEPPATEEEIRAASLQLVRKLSRVNRPSSRPCGFLLSVDFPETLM</sequence>
<dbReference type="Pfam" id="PF10041">
    <property type="entry name" value="DUF2277"/>
    <property type="match status" value="1"/>
</dbReference>
<dbReference type="EMBL" id="CP003969">
    <property type="protein sequence ID" value="AGP39577.1"/>
    <property type="molecule type" value="Genomic_DNA"/>
</dbReference>
<evidence type="ECO:0000313" key="1">
    <source>
        <dbReference type="EMBL" id="AGP39577.1"/>
    </source>
</evidence>
<evidence type="ECO:0000313" key="2">
    <source>
        <dbReference type="Proteomes" id="UP000014803"/>
    </source>
</evidence>
<reference evidence="1 2" key="1">
    <citation type="journal article" date="2013" name="Sci. Rep.">
        <title>Extraordinary expansion of a Sorangium cellulosum genome from an alkaline milieu.</title>
        <authorList>
            <person name="Han K."/>
            <person name="Li Z.F."/>
            <person name="Peng R."/>
            <person name="Zhu L.P."/>
            <person name="Zhou T."/>
            <person name="Wang L.G."/>
            <person name="Li S.G."/>
            <person name="Zhang X.B."/>
            <person name="Hu W."/>
            <person name="Wu Z.H."/>
            <person name="Qin N."/>
            <person name="Li Y.Z."/>
        </authorList>
    </citation>
    <scope>NUCLEOTIDE SEQUENCE [LARGE SCALE GENOMIC DNA]</scope>
    <source>
        <strain evidence="1 2">So0157-2</strain>
    </source>
</reference>
<dbReference type="HOGENOM" id="CLU_3030057_0_0_7"/>
<name>S4Y273_SORCE</name>
<dbReference type="InterPro" id="IPR018735">
    <property type="entry name" value="DUF2277"/>
</dbReference>
<dbReference type="PATRIC" id="fig|1254432.3.peg.8351"/>
<dbReference type="Proteomes" id="UP000014803">
    <property type="component" value="Chromosome"/>
</dbReference>
<dbReference type="KEGG" id="scu:SCE1572_36860"/>
<protein>
    <recommendedName>
        <fullName evidence="3">DUF2277 domain-containing protein</fullName>
    </recommendedName>
</protein>
<gene>
    <name evidence="1" type="ORF">SCE1572_36860</name>
</gene>
<accession>S4Y273</accession>
<proteinExistence type="predicted"/>
<dbReference type="OrthoDB" id="2720376at2"/>
<evidence type="ECO:0008006" key="3">
    <source>
        <dbReference type="Google" id="ProtNLM"/>
    </source>
</evidence>